<dbReference type="SUPFAM" id="SSF52743">
    <property type="entry name" value="Subtilisin-like"/>
    <property type="match status" value="1"/>
</dbReference>
<feature type="active site" description="Charge relay system" evidence="5">
    <location>
        <position position="90"/>
    </location>
</feature>
<dbReference type="Proteomes" id="UP001597508">
    <property type="component" value="Unassembled WGS sequence"/>
</dbReference>
<dbReference type="InterPro" id="IPR000209">
    <property type="entry name" value="Peptidase_S8/S53_dom"/>
</dbReference>
<keyword evidence="7" id="KW-0732">Signal</keyword>
<dbReference type="EC" id="3.4.-.-" evidence="9"/>
<name>A0ABW5LS29_9FLAO</name>
<evidence type="ECO:0000256" key="1">
    <source>
        <dbReference type="ARBA" id="ARBA00011073"/>
    </source>
</evidence>
<accession>A0ABW5LS29</accession>
<dbReference type="PROSITE" id="PS51892">
    <property type="entry name" value="SUBTILASE"/>
    <property type="match status" value="1"/>
</dbReference>
<dbReference type="GO" id="GO:0016787">
    <property type="term" value="F:hydrolase activity"/>
    <property type="evidence" value="ECO:0007669"/>
    <property type="project" value="UniProtKB-KW"/>
</dbReference>
<dbReference type="EMBL" id="JBHULH010000001">
    <property type="protein sequence ID" value="MFD2566699.1"/>
    <property type="molecule type" value="Genomic_DNA"/>
</dbReference>
<reference evidence="10" key="1">
    <citation type="journal article" date="2019" name="Int. J. Syst. Evol. Microbiol.">
        <title>The Global Catalogue of Microorganisms (GCM) 10K type strain sequencing project: providing services to taxonomists for standard genome sequencing and annotation.</title>
        <authorList>
            <consortium name="The Broad Institute Genomics Platform"/>
            <consortium name="The Broad Institute Genome Sequencing Center for Infectious Disease"/>
            <person name="Wu L."/>
            <person name="Ma J."/>
        </authorList>
    </citation>
    <scope>NUCLEOTIDE SEQUENCE [LARGE SCALE GENOMIC DNA]</scope>
    <source>
        <strain evidence="10">KCTC 52127</strain>
    </source>
</reference>
<dbReference type="InterPro" id="IPR017308">
    <property type="entry name" value="Pept_S8_subtilisin_bacteroid"/>
</dbReference>
<dbReference type="PANTHER" id="PTHR43399">
    <property type="entry name" value="SUBTILISIN-RELATED"/>
    <property type="match status" value="1"/>
</dbReference>
<dbReference type="Pfam" id="PF00082">
    <property type="entry name" value="Peptidase_S8"/>
    <property type="match status" value="1"/>
</dbReference>
<dbReference type="InterPro" id="IPR051048">
    <property type="entry name" value="Peptidase_S8/S53_subtilisin"/>
</dbReference>
<proteinExistence type="inferred from homology"/>
<evidence type="ECO:0000256" key="3">
    <source>
        <dbReference type="ARBA" id="ARBA00022801"/>
    </source>
</evidence>
<protein>
    <submittedName>
        <fullName evidence="9">S8 family peptidase</fullName>
        <ecNumber evidence="9">3.4.-.-</ecNumber>
    </submittedName>
</protein>
<dbReference type="CDD" id="cd07483">
    <property type="entry name" value="Peptidases_S8_Subtilisin_Novo-like"/>
    <property type="match status" value="1"/>
</dbReference>
<evidence type="ECO:0000313" key="10">
    <source>
        <dbReference type="Proteomes" id="UP001597508"/>
    </source>
</evidence>
<feature type="active site" description="Charge relay system" evidence="5">
    <location>
        <position position="462"/>
    </location>
</feature>
<comment type="similarity">
    <text evidence="1 5">Belongs to the peptidase S8 family.</text>
</comment>
<sequence length="546" mass="59162">MRIMRAALYTLGVAMFVTGCKSAITTIPVPAGSEVAIIATGKKAPLTEEEKKSWGHADLAKDSIPGMSVGKAYDFLRGKKGTQVIVAVVDSGTDLEHEDLKDVAWVNEDEIPNNGKDDDNNGFIDDINGWNFLGKIYKENAELYRVVKDSTIADAKTYKRAKKAYDKKVAEATTNKQRYGQILQAVTFANTNIIKKLNKKEYKKEDLKSIDASDPEMARSVAIANQMFDLGLSSLQEAIDELTSLVKNADDLLSGDALKINYRTELNDDENSMTTKVYGDNKSGHSVKKESHGTHVSGIVGATRSNGKGMNGVASNVKIMAVRVVPDGDEYDKDVALGIRYAVDNGAKVINTSFGKGYSPKVQWVYDAIKYAEEKDVLIVNAAGNDSKDIDTQVTYPNDTPDMVNEISDNFLTIGAISSNYNENLPASFTNYGKINVDIFAPGVQIYSTTPEDEYAFKGGTSMASPGVAGIAALIRSYYPQLSASQVKRIIMNSGTKLDIEVIKPGSASRENPDGVKVPFAELSVTGRIANAYNALKMADAIVNGK</sequence>
<evidence type="ECO:0000259" key="8">
    <source>
        <dbReference type="Pfam" id="PF00082"/>
    </source>
</evidence>
<feature type="signal peptide" evidence="7">
    <location>
        <begin position="1"/>
        <end position="22"/>
    </location>
</feature>
<keyword evidence="2 5" id="KW-0645">Protease</keyword>
<keyword evidence="10" id="KW-1185">Reference proteome</keyword>
<keyword evidence="4 5" id="KW-0720">Serine protease</keyword>
<evidence type="ECO:0000256" key="5">
    <source>
        <dbReference type="PROSITE-ProRule" id="PRU01240"/>
    </source>
</evidence>
<feature type="active site" description="Charge relay system" evidence="5">
    <location>
        <position position="292"/>
    </location>
</feature>
<evidence type="ECO:0000313" key="9">
    <source>
        <dbReference type="EMBL" id="MFD2566699.1"/>
    </source>
</evidence>
<evidence type="ECO:0000256" key="4">
    <source>
        <dbReference type="ARBA" id="ARBA00022825"/>
    </source>
</evidence>
<dbReference type="InterPro" id="IPR022398">
    <property type="entry name" value="Peptidase_S8_His-AS"/>
</dbReference>
<dbReference type="Gene3D" id="3.40.50.200">
    <property type="entry name" value="Peptidase S8/S53 domain"/>
    <property type="match status" value="2"/>
</dbReference>
<organism evidence="9 10">
    <name type="scientific">Pseudotenacibaculum haliotis</name>
    <dbReference type="NCBI Taxonomy" id="1862138"/>
    <lineage>
        <taxon>Bacteria</taxon>
        <taxon>Pseudomonadati</taxon>
        <taxon>Bacteroidota</taxon>
        <taxon>Flavobacteriia</taxon>
        <taxon>Flavobacteriales</taxon>
        <taxon>Flavobacteriaceae</taxon>
        <taxon>Pseudotenacibaculum</taxon>
    </lineage>
</organism>
<dbReference type="InterPro" id="IPR023828">
    <property type="entry name" value="Peptidase_S8_Ser-AS"/>
</dbReference>
<evidence type="ECO:0000256" key="6">
    <source>
        <dbReference type="SAM" id="MobiDB-lite"/>
    </source>
</evidence>
<dbReference type="PROSITE" id="PS00138">
    <property type="entry name" value="SUBTILASE_SER"/>
    <property type="match status" value="1"/>
</dbReference>
<dbReference type="RefSeq" id="WP_379665404.1">
    <property type="nucleotide sequence ID" value="NZ_JBHULH010000001.1"/>
</dbReference>
<dbReference type="InterPro" id="IPR034080">
    <property type="entry name" value="Protease_P7-like_dom"/>
</dbReference>
<feature type="region of interest" description="Disordered" evidence="6">
    <location>
        <begin position="280"/>
        <end position="302"/>
    </location>
</feature>
<dbReference type="PROSITE" id="PS51257">
    <property type="entry name" value="PROKAR_LIPOPROTEIN"/>
    <property type="match status" value="1"/>
</dbReference>
<feature type="domain" description="Peptidase S8/S53" evidence="8">
    <location>
        <begin position="81"/>
        <end position="498"/>
    </location>
</feature>
<gene>
    <name evidence="9" type="ORF">ACFSRZ_04900</name>
</gene>
<comment type="caution">
    <text evidence="9">The sequence shown here is derived from an EMBL/GenBank/DDBJ whole genome shotgun (WGS) entry which is preliminary data.</text>
</comment>
<dbReference type="PANTHER" id="PTHR43399:SF4">
    <property type="entry name" value="CELL WALL-ASSOCIATED PROTEASE"/>
    <property type="match status" value="1"/>
</dbReference>
<dbReference type="PIRSF" id="PIRSF037892">
    <property type="entry name" value="Subtilisin_rel_SRU_0565"/>
    <property type="match status" value="1"/>
</dbReference>
<dbReference type="InterPro" id="IPR036852">
    <property type="entry name" value="Peptidase_S8/S53_dom_sf"/>
</dbReference>
<dbReference type="PROSITE" id="PS00137">
    <property type="entry name" value="SUBTILASE_HIS"/>
    <property type="match status" value="1"/>
</dbReference>
<evidence type="ECO:0000256" key="7">
    <source>
        <dbReference type="SAM" id="SignalP"/>
    </source>
</evidence>
<dbReference type="PRINTS" id="PR00723">
    <property type="entry name" value="SUBTILISIN"/>
</dbReference>
<keyword evidence="3 5" id="KW-0378">Hydrolase</keyword>
<dbReference type="InterPro" id="IPR015500">
    <property type="entry name" value="Peptidase_S8_subtilisin-rel"/>
</dbReference>
<evidence type="ECO:0000256" key="2">
    <source>
        <dbReference type="ARBA" id="ARBA00022670"/>
    </source>
</evidence>
<feature type="chain" id="PRO_5045419478" evidence="7">
    <location>
        <begin position="23"/>
        <end position="546"/>
    </location>
</feature>